<dbReference type="PIRSF" id="PIRSF004555">
    <property type="entry name" value="UCP004555"/>
    <property type="match status" value="1"/>
</dbReference>
<dbReference type="GO" id="GO:0005829">
    <property type="term" value="C:cytosol"/>
    <property type="evidence" value="ECO:0007669"/>
    <property type="project" value="TreeGrafter"/>
</dbReference>
<sequence length="108" mass="11779">MEVGAIQQMLSRLGKLQEDWQRQVNSVTVEASAGAGMVTVKMNGQKQIVDVRIEHEVFASKDQEMLQDLIRAAVNEACRRVDEELANQMKGLAGGIPGISGLKIPGLF</sequence>
<dbReference type="InterPro" id="IPR004401">
    <property type="entry name" value="YbaB/EbfC"/>
</dbReference>
<evidence type="ECO:0000256" key="2">
    <source>
        <dbReference type="HAMAP-Rule" id="MF_00274"/>
    </source>
</evidence>
<dbReference type="GO" id="GO:0003677">
    <property type="term" value="F:DNA binding"/>
    <property type="evidence" value="ECO:0007669"/>
    <property type="project" value="UniProtKB-UniRule"/>
</dbReference>
<organism evidence="3 4">
    <name type="scientific">Candidatus Acidiferrum panamense</name>
    <dbReference type="NCBI Taxonomy" id="2741543"/>
    <lineage>
        <taxon>Bacteria</taxon>
        <taxon>Pseudomonadati</taxon>
        <taxon>Acidobacteriota</taxon>
        <taxon>Terriglobia</taxon>
        <taxon>Candidatus Acidiferrales</taxon>
        <taxon>Candidatus Acidiferrum</taxon>
    </lineage>
</organism>
<keyword evidence="4" id="KW-1185">Reference proteome</keyword>
<dbReference type="Gene3D" id="3.30.1310.10">
    <property type="entry name" value="Nucleoid-associated protein YbaB-like domain"/>
    <property type="match status" value="1"/>
</dbReference>
<accession>A0A7V8NMR8</accession>
<comment type="similarity">
    <text evidence="2">Belongs to the YbaB/EbfC family.</text>
</comment>
<reference evidence="3" key="1">
    <citation type="submission" date="2020-06" db="EMBL/GenBank/DDBJ databases">
        <title>Legume-microbial interactions unlock mineral nutrients during tropical forest succession.</title>
        <authorList>
            <person name="Epihov D.Z."/>
        </authorList>
    </citation>
    <scope>NUCLEOTIDE SEQUENCE [LARGE SCALE GENOMIC DNA]</scope>
    <source>
        <strain evidence="3">Pan2503</strain>
    </source>
</reference>
<dbReference type="Pfam" id="PF02575">
    <property type="entry name" value="YbaB_DNA_bd"/>
    <property type="match status" value="1"/>
</dbReference>
<evidence type="ECO:0000313" key="4">
    <source>
        <dbReference type="Proteomes" id="UP000567293"/>
    </source>
</evidence>
<comment type="caution">
    <text evidence="3">The sequence shown here is derived from an EMBL/GenBank/DDBJ whole genome shotgun (WGS) entry which is preliminary data.</text>
</comment>
<comment type="function">
    <text evidence="2">Binds to DNA and alters its conformation. May be involved in regulation of gene expression, nucleoid organization and DNA protection.</text>
</comment>
<dbReference type="NCBIfam" id="TIGR00103">
    <property type="entry name" value="DNA_YbaB_EbfC"/>
    <property type="match status" value="1"/>
</dbReference>
<name>A0A7V8NMR8_9BACT</name>
<evidence type="ECO:0000313" key="3">
    <source>
        <dbReference type="EMBL" id="MBA0084183.1"/>
    </source>
</evidence>
<dbReference type="AlphaFoldDB" id="A0A7V8NMR8"/>
<keyword evidence="2" id="KW-0963">Cytoplasm</keyword>
<dbReference type="GO" id="GO:0043590">
    <property type="term" value="C:bacterial nucleoid"/>
    <property type="evidence" value="ECO:0007669"/>
    <property type="project" value="UniProtKB-UniRule"/>
</dbReference>
<dbReference type="Proteomes" id="UP000567293">
    <property type="component" value="Unassembled WGS sequence"/>
</dbReference>
<dbReference type="PANTHER" id="PTHR33449:SF1">
    <property type="entry name" value="NUCLEOID-ASSOCIATED PROTEIN YBAB"/>
    <property type="match status" value="1"/>
</dbReference>
<dbReference type="SUPFAM" id="SSF82607">
    <property type="entry name" value="YbaB-like"/>
    <property type="match status" value="1"/>
</dbReference>
<evidence type="ECO:0000256" key="1">
    <source>
        <dbReference type="ARBA" id="ARBA00023125"/>
    </source>
</evidence>
<dbReference type="PANTHER" id="PTHR33449">
    <property type="entry name" value="NUCLEOID-ASSOCIATED PROTEIN YBAB"/>
    <property type="match status" value="1"/>
</dbReference>
<dbReference type="EMBL" id="JACDQQ010000408">
    <property type="protein sequence ID" value="MBA0084183.1"/>
    <property type="molecule type" value="Genomic_DNA"/>
</dbReference>
<comment type="subunit">
    <text evidence="2">Homodimer.</text>
</comment>
<dbReference type="HAMAP" id="MF_00274">
    <property type="entry name" value="DNA_YbaB_EbfC"/>
    <property type="match status" value="1"/>
</dbReference>
<dbReference type="InterPro" id="IPR036894">
    <property type="entry name" value="YbaB-like_sf"/>
</dbReference>
<comment type="subcellular location">
    <subcellularLocation>
        <location evidence="2">Cytoplasm</location>
        <location evidence="2">Nucleoid</location>
    </subcellularLocation>
</comment>
<proteinExistence type="inferred from homology"/>
<keyword evidence="1 2" id="KW-0238">DNA-binding</keyword>
<protein>
    <recommendedName>
        <fullName evidence="2">Nucleoid-associated protein HRJ53_04235</fullName>
    </recommendedName>
</protein>
<gene>
    <name evidence="3" type="ORF">HRJ53_04235</name>
</gene>